<evidence type="ECO:0000313" key="1">
    <source>
        <dbReference type="EMBL" id="BCN30376.1"/>
    </source>
</evidence>
<name>A0A7R7EKR3_9FIRM</name>
<dbReference type="KEGG" id="ahb:bsdtb5_16710"/>
<evidence type="ECO:0000313" key="2">
    <source>
        <dbReference type="Proteomes" id="UP000595897"/>
    </source>
</evidence>
<dbReference type="EMBL" id="AP024169">
    <property type="protein sequence ID" value="BCN30376.1"/>
    <property type="molecule type" value="Genomic_DNA"/>
</dbReference>
<dbReference type="RefSeq" id="WP_271715600.1">
    <property type="nucleotide sequence ID" value="NZ_AP024169.1"/>
</dbReference>
<gene>
    <name evidence="1" type="ORF">bsdtb5_16710</name>
</gene>
<reference evidence="1 2" key="1">
    <citation type="submission" date="2020-11" db="EMBL/GenBank/DDBJ databases">
        <title>Draft genome sequencing of a Lachnospiraceae strain isolated from anoxic soil subjected to BSD treatment.</title>
        <authorList>
            <person name="Uek A."/>
            <person name="Tonouchi A."/>
        </authorList>
    </citation>
    <scope>NUCLEOTIDE SEQUENCE [LARGE SCALE GENOMIC DNA]</scope>
    <source>
        <strain evidence="1 2">TB5</strain>
    </source>
</reference>
<protein>
    <submittedName>
        <fullName evidence="1">Uncharacterized protein</fullName>
    </submittedName>
</protein>
<dbReference type="Proteomes" id="UP000595897">
    <property type="component" value="Chromosome"/>
</dbReference>
<accession>A0A7R7EKR3</accession>
<sequence length="364" mass="41061">MEKQYYVQVIAENYLKNVIDDPSSMSVHEKFLNGLDQKDFEEGFLALISLVRHLYSDVARDPASFGMILKDITDINAKNTDYTSSNASFLRIPNLLFILGARAELRTEMILTIDGGVLSSIAKELKITGLWLLISKLREYGLEIIGMDKTIKNGDVISISYPDNRALIVVLKAMADATMEINKGDMKKQKNWFYMMHYGILEDAKVKEPKLTVESIYHALDSAKSESADILHESVANVTKQAVRMGGFMRNDWSCVYTSIKNKKVLMSLHVEQEKLSAKLNLQHINEYMSLVAELPNKIRDSISINGWDCGHCNPSCSGGFSFELDGKAYNKCRCGSFIFEDITDEDVQSCKKLLSQELLCENM</sequence>
<proteinExistence type="predicted"/>
<dbReference type="AlphaFoldDB" id="A0A7R7EKR3"/>
<organism evidence="1 2">
    <name type="scientific">Anaeromicropila herbilytica</name>
    <dbReference type="NCBI Taxonomy" id="2785025"/>
    <lineage>
        <taxon>Bacteria</taxon>
        <taxon>Bacillati</taxon>
        <taxon>Bacillota</taxon>
        <taxon>Clostridia</taxon>
        <taxon>Lachnospirales</taxon>
        <taxon>Lachnospiraceae</taxon>
        <taxon>Anaeromicropila</taxon>
    </lineage>
</organism>
<keyword evidence="2" id="KW-1185">Reference proteome</keyword>